<dbReference type="PANTHER" id="PTHR45947:SF3">
    <property type="entry name" value="SULFOQUINOVOSYL TRANSFERASE SQD2"/>
    <property type="match status" value="1"/>
</dbReference>
<gene>
    <name evidence="1" type="ORF">ACFPK2_09080</name>
</gene>
<sequence>MRIAFHTPLNLFDDAGVSGDRRMARQLVAALETLGHAVAPVQAGRGYLADSEPAALARLEAEAARLRDVLLAGWRSGAAAAPELWFTYHNYYRAPDLLGPEIAAALGIPYVTAEASDAARRAEGEWARHTAIVRHGLDAAAAHFHFTGRDREGLEPWRRDGTALLPLPPFIAFDAPPPRHGGHDGGHDGPPRLVTIAMMREGTKLNSYRALARILARIGDEDWRLSVVGDGRSRGEVEQAFAGFAPERIAWRGLVARECALDELAAHDLFVWPGLREAYGLVYLEAQATGLPVVAFDSGGVPATVRPGETALLAPEGDEAAFAANLAALLRDGKRRRTMGEAARRFVLTERTLGRAADRLAEGLAIACRNHAARRRTAAGGRAS</sequence>
<dbReference type="PANTHER" id="PTHR45947">
    <property type="entry name" value="SULFOQUINOVOSYL TRANSFERASE SQD2"/>
    <property type="match status" value="1"/>
</dbReference>
<evidence type="ECO:0000313" key="2">
    <source>
        <dbReference type="Proteomes" id="UP001595976"/>
    </source>
</evidence>
<dbReference type="RefSeq" id="WP_158444718.1">
    <property type="nucleotide sequence ID" value="NZ_JAOAOS010000006.1"/>
</dbReference>
<evidence type="ECO:0000313" key="1">
    <source>
        <dbReference type="EMBL" id="MFC5293143.1"/>
    </source>
</evidence>
<keyword evidence="1" id="KW-0328">Glycosyltransferase</keyword>
<dbReference type="Pfam" id="PF13692">
    <property type="entry name" value="Glyco_trans_1_4"/>
    <property type="match status" value="1"/>
</dbReference>
<dbReference type="InterPro" id="IPR050194">
    <property type="entry name" value="Glycosyltransferase_grp1"/>
</dbReference>
<dbReference type="Proteomes" id="UP001595976">
    <property type="component" value="Unassembled WGS sequence"/>
</dbReference>
<accession>A0ABW0F3J7</accession>
<dbReference type="CDD" id="cd03801">
    <property type="entry name" value="GT4_PimA-like"/>
    <property type="match status" value="1"/>
</dbReference>
<dbReference type="EMBL" id="JBHSLI010000003">
    <property type="protein sequence ID" value="MFC5293143.1"/>
    <property type="molecule type" value="Genomic_DNA"/>
</dbReference>
<comment type="caution">
    <text evidence="1">The sequence shown here is derived from an EMBL/GenBank/DDBJ whole genome shotgun (WGS) entry which is preliminary data.</text>
</comment>
<reference evidence="2" key="1">
    <citation type="journal article" date="2019" name="Int. J. Syst. Evol. Microbiol.">
        <title>The Global Catalogue of Microorganisms (GCM) 10K type strain sequencing project: providing services to taxonomists for standard genome sequencing and annotation.</title>
        <authorList>
            <consortium name="The Broad Institute Genomics Platform"/>
            <consortium name="The Broad Institute Genome Sequencing Center for Infectious Disease"/>
            <person name="Wu L."/>
            <person name="Ma J."/>
        </authorList>
    </citation>
    <scope>NUCLEOTIDE SEQUENCE [LARGE SCALE GENOMIC DNA]</scope>
    <source>
        <strain evidence="2">CGMCC 1.15643</strain>
    </source>
</reference>
<dbReference type="GO" id="GO:0016757">
    <property type="term" value="F:glycosyltransferase activity"/>
    <property type="evidence" value="ECO:0007669"/>
    <property type="project" value="UniProtKB-KW"/>
</dbReference>
<dbReference type="Gene3D" id="3.40.50.2000">
    <property type="entry name" value="Glycogen Phosphorylase B"/>
    <property type="match status" value="1"/>
</dbReference>
<keyword evidence="2" id="KW-1185">Reference proteome</keyword>
<proteinExistence type="predicted"/>
<keyword evidence="1" id="KW-0808">Transferase</keyword>
<dbReference type="SUPFAM" id="SSF53756">
    <property type="entry name" value="UDP-Glycosyltransferase/glycogen phosphorylase"/>
    <property type="match status" value="1"/>
</dbReference>
<dbReference type="EC" id="2.4.-.-" evidence="1"/>
<organism evidence="1 2">
    <name type="scientific">Bosea minatitlanensis</name>
    <dbReference type="NCBI Taxonomy" id="128782"/>
    <lineage>
        <taxon>Bacteria</taxon>
        <taxon>Pseudomonadati</taxon>
        <taxon>Pseudomonadota</taxon>
        <taxon>Alphaproteobacteria</taxon>
        <taxon>Hyphomicrobiales</taxon>
        <taxon>Boseaceae</taxon>
        <taxon>Bosea</taxon>
    </lineage>
</organism>
<name>A0ABW0F3J7_9HYPH</name>
<protein>
    <submittedName>
        <fullName evidence="1">Glycosyltransferase family 4 protein</fullName>
        <ecNumber evidence="1">2.4.-.-</ecNumber>
    </submittedName>
</protein>